<evidence type="ECO:0000256" key="1">
    <source>
        <dbReference type="ARBA" id="ARBA00022679"/>
    </source>
</evidence>
<dbReference type="InterPro" id="IPR050065">
    <property type="entry name" value="GlmU-like"/>
</dbReference>
<dbReference type="PANTHER" id="PTHR43584:SF9">
    <property type="entry name" value="TRANSFERASE HEXAPEPTIDE REPEAT CONTAINING PROTEIN"/>
    <property type="match status" value="1"/>
</dbReference>
<dbReference type="RefSeq" id="WP_147166194.1">
    <property type="nucleotide sequence ID" value="NZ_VOOR01000006.1"/>
</dbReference>
<dbReference type="Proteomes" id="UP000321580">
    <property type="component" value="Unassembled WGS sequence"/>
</dbReference>
<dbReference type="PANTHER" id="PTHR43584">
    <property type="entry name" value="NUCLEOTIDYL TRANSFERASE"/>
    <property type="match status" value="1"/>
</dbReference>
<reference evidence="3 4" key="1">
    <citation type="submission" date="2019-08" db="EMBL/GenBank/DDBJ databases">
        <title>Genome of Phaeodactylibacter luteus.</title>
        <authorList>
            <person name="Bowman J.P."/>
        </authorList>
    </citation>
    <scope>NUCLEOTIDE SEQUENCE [LARGE SCALE GENOMIC DNA]</scope>
    <source>
        <strain evidence="3 4">KCTC 42180</strain>
    </source>
</reference>
<protein>
    <submittedName>
        <fullName evidence="3">Glucose-1-phosphate thymidylyltransferase</fullName>
    </submittedName>
</protein>
<dbReference type="InterPro" id="IPR011004">
    <property type="entry name" value="Trimer_LpxA-like_sf"/>
</dbReference>
<proteinExistence type="predicted"/>
<evidence type="ECO:0000313" key="3">
    <source>
        <dbReference type="EMBL" id="TXB67613.1"/>
    </source>
</evidence>
<dbReference type="Pfam" id="PF13562">
    <property type="entry name" value="NTP_transf_4"/>
    <property type="match status" value="1"/>
</dbReference>
<dbReference type="AlphaFoldDB" id="A0A5C6RZT6"/>
<accession>A0A5C6RZT6</accession>
<organism evidence="3 4">
    <name type="scientific">Phaeodactylibacter luteus</name>
    <dbReference type="NCBI Taxonomy" id="1564516"/>
    <lineage>
        <taxon>Bacteria</taxon>
        <taxon>Pseudomonadati</taxon>
        <taxon>Bacteroidota</taxon>
        <taxon>Saprospiria</taxon>
        <taxon>Saprospirales</taxon>
        <taxon>Haliscomenobacteraceae</taxon>
        <taxon>Phaeodactylibacter</taxon>
    </lineage>
</organism>
<dbReference type="NCBIfam" id="TIGR03991">
    <property type="entry name" value="alt_bact_glmU"/>
    <property type="match status" value="1"/>
</dbReference>
<dbReference type="EMBL" id="VOOR01000006">
    <property type="protein sequence ID" value="TXB67613.1"/>
    <property type="molecule type" value="Genomic_DNA"/>
</dbReference>
<dbReference type="GO" id="GO:0016779">
    <property type="term" value="F:nucleotidyltransferase activity"/>
    <property type="evidence" value="ECO:0007669"/>
    <property type="project" value="UniProtKB-ARBA"/>
</dbReference>
<evidence type="ECO:0000313" key="4">
    <source>
        <dbReference type="Proteomes" id="UP000321580"/>
    </source>
</evidence>
<dbReference type="SUPFAM" id="SSF51161">
    <property type="entry name" value="Trimeric LpxA-like enzymes"/>
    <property type="match status" value="1"/>
</dbReference>
<dbReference type="GO" id="GO:0016746">
    <property type="term" value="F:acyltransferase activity"/>
    <property type="evidence" value="ECO:0007669"/>
    <property type="project" value="UniProtKB-KW"/>
</dbReference>
<name>A0A5C6RZT6_9BACT</name>
<evidence type="ECO:0000256" key="2">
    <source>
        <dbReference type="ARBA" id="ARBA00023315"/>
    </source>
</evidence>
<dbReference type="OrthoDB" id="9784832at2"/>
<dbReference type="Gene3D" id="2.160.10.10">
    <property type="entry name" value="Hexapeptide repeat proteins"/>
    <property type="match status" value="1"/>
</dbReference>
<keyword evidence="1 3" id="KW-0808">Transferase</keyword>
<keyword evidence="4" id="KW-1185">Reference proteome</keyword>
<sequence>MSVNIILFDNEVRDRLLPLTYTRPVCEIRTGILTIREKWERWLNASVAYITQDYLAERYEISHGAENYIINGSVMPSPQLVRLIQQMDNNEAFLRGEELIVAKLDEEQIERLINEDDLTDLKGYDLEGTDYLKIDNLWDIYLLNAQAIAADFELLTKGRKSAPLSGTNRVVGDPSLIFLEEGAHVECAVLNTLDGPIYFGKNSLVMEGCMIRGSFALGEEGVLKMGARIYRGTSLGPGCKVGGEVNNVVMQANSNKSHDGYLGNSVIGEWCNLGADTNASNLKNNYEEVRLWSYPEERFVKTGQQFCGLFMGDHSKTGISTMLNTGTVVGVCANVFGEGFPRNFIPSFSWGGKQGFQTYRTNKAFETIERVMARRDIDFDVQDRLILLRVFEDSARFRKWDKE</sequence>
<keyword evidence="2" id="KW-0012">Acyltransferase</keyword>
<comment type="caution">
    <text evidence="3">The sequence shown here is derived from an EMBL/GenBank/DDBJ whole genome shotgun (WGS) entry which is preliminary data.</text>
</comment>
<gene>
    <name evidence="3" type="ORF">FRY97_04260</name>
</gene>
<dbReference type="InterPro" id="IPR023917">
    <property type="entry name" value="Bifunctiontional_GlmU_bac-type"/>
</dbReference>